<evidence type="ECO:0000313" key="2">
    <source>
        <dbReference type="EMBL" id="GMH74697.1"/>
    </source>
</evidence>
<accession>A0A9W7ALZ1</accession>
<sequence>MISSSRSKSESLISQQHDNALTISNIHGSPSEQFSKLSFALIALVAPTITVLLALVPSDLSSEQEFYNGSTSTGVITVFWVLIITSTFKTHLFLQKLQHVWGLEFLANELRTANILVQWEGGPDKQRWKCTASDYFSLVFYAGCSVELVTEGKTTEAMALALQMCFTMRNSFESLLQRPSQQAQRLWHPESNVTIVSEALVAEVVSNMNTDKSKLKDFNRENFIEEVKRRREEGYIASSSENLKGGGYWEQWIPTTCISFPSWVPICCFCCHRKHLFREYWCSRIISFHLPNPFNWWFFKITVELGELHTHYKDIVLARMGLCWFVGMMLQNGQLMLMLAVGINKLTGAKDFSEEVGDDV</sequence>
<dbReference type="Proteomes" id="UP001162640">
    <property type="component" value="Unassembled WGS sequence"/>
</dbReference>
<name>A0A9W7ALZ1_9STRA</name>
<gene>
    <name evidence="2" type="ORF">TL16_g06533</name>
</gene>
<protein>
    <submittedName>
        <fullName evidence="2">Uncharacterized protein</fullName>
    </submittedName>
</protein>
<organism evidence="2 3">
    <name type="scientific">Triparma laevis f. inornata</name>
    <dbReference type="NCBI Taxonomy" id="1714386"/>
    <lineage>
        <taxon>Eukaryota</taxon>
        <taxon>Sar</taxon>
        <taxon>Stramenopiles</taxon>
        <taxon>Ochrophyta</taxon>
        <taxon>Bolidophyceae</taxon>
        <taxon>Parmales</taxon>
        <taxon>Triparmaceae</taxon>
        <taxon>Triparma</taxon>
    </lineage>
</organism>
<comment type="caution">
    <text evidence="2">The sequence shown here is derived from an EMBL/GenBank/DDBJ whole genome shotgun (WGS) entry which is preliminary data.</text>
</comment>
<evidence type="ECO:0000256" key="1">
    <source>
        <dbReference type="SAM" id="Phobius"/>
    </source>
</evidence>
<keyword evidence="1" id="KW-0812">Transmembrane</keyword>
<feature type="transmembrane region" description="Helical" evidence="1">
    <location>
        <begin position="69"/>
        <end position="88"/>
    </location>
</feature>
<dbReference type="EMBL" id="BLQM01000198">
    <property type="protein sequence ID" value="GMH74697.1"/>
    <property type="molecule type" value="Genomic_DNA"/>
</dbReference>
<keyword evidence="1" id="KW-0472">Membrane</keyword>
<reference evidence="3" key="1">
    <citation type="journal article" date="2023" name="Commun. Biol.">
        <title>Genome analysis of Parmales, the sister group of diatoms, reveals the evolutionary specialization of diatoms from phago-mixotrophs to photoautotrophs.</title>
        <authorList>
            <person name="Ban H."/>
            <person name="Sato S."/>
            <person name="Yoshikawa S."/>
            <person name="Yamada K."/>
            <person name="Nakamura Y."/>
            <person name="Ichinomiya M."/>
            <person name="Sato N."/>
            <person name="Blanc-Mathieu R."/>
            <person name="Endo H."/>
            <person name="Kuwata A."/>
            <person name="Ogata H."/>
        </authorList>
    </citation>
    <scope>NUCLEOTIDE SEQUENCE [LARGE SCALE GENOMIC DNA]</scope>
</reference>
<dbReference type="AlphaFoldDB" id="A0A9W7ALZ1"/>
<keyword evidence="1" id="KW-1133">Transmembrane helix</keyword>
<proteinExistence type="predicted"/>
<feature type="transmembrane region" description="Helical" evidence="1">
    <location>
        <begin position="37"/>
        <end position="57"/>
    </location>
</feature>
<evidence type="ECO:0000313" key="3">
    <source>
        <dbReference type="Proteomes" id="UP001162640"/>
    </source>
</evidence>
<feature type="transmembrane region" description="Helical" evidence="1">
    <location>
        <begin position="322"/>
        <end position="343"/>
    </location>
</feature>